<evidence type="ECO:0000313" key="3">
    <source>
        <dbReference type="WBParaSite" id="MCOS_0000430801-mRNA-1"/>
    </source>
</evidence>
<dbReference type="WBParaSite" id="MCOS_0000430801-mRNA-1">
    <property type="protein sequence ID" value="MCOS_0000430801-mRNA-1"/>
    <property type="gene ID" value="MCOS_0000430801"/>
</dbReference>
<keyword evidence="2" id="KW-1185">Reference proteome</keyword>
<name>A0A0R3UBL0_MESCO</name>
<dbReference type="AlphaFoldDB" id="A0A0R3UBL0"/>
<gene>
    <name evidence="1" type="ORF">MCOS_LOCUS4309</name>
</gene>
<dbReference type="EMBL" id="UXSR01001478">
    <property type="protein sequence ID" value="VDD78306.1"/>
    <property type="molecule type" value="Genomic_DNA"/>
</dbReference>
<accession>A0A0R3UBL0</accession>
<reference evidence="1 2" key="2">
    <citation type="submission" date="2018-10" db="EMBL/GenBank/DDBJ databases">
        <authorList>
            <consortium name="Pathogen Informatics"/>
        </authorList>
    </citation>
    <scope>NUCLEOTIDE SEQUENCE [LARGE SCALE GENOMIC DNA]</scope>
</reference>
<reference evidence="3" key="1">
    <citation type="submission" date="2017-02" db="UniProtKB">
        <authorList>
            <consortium name="WormBaseParasite"/>
        </authorList>
    </citation>
    <scope>IDENTIFICATION</scope>
</reference>
<sequence length="87" mass="9898">MTETILGYLLAFFRKFSRPVDNVRQWFVHYAPSLHLLIDYRDGVPSQNGVIHEGAEQSAPGNAYGRTRQGWCNELDNEKSVSGKDLE</sequence>
<evidence type="ECO:0000313" key="1">
    <source>
        <dbReference type="EMBL" id="VDD78306.1"/>
    </source>
</evidence>
<proteinExistence type="predicted"/>
<organism evidence="3">
    <name type="scientific">Mesocestoides corti</name>
    <name type="common">Flatworm</name>
    <dbReference type="NCBI Taxonomy" id="53468"/>
    <lineage>
        <taxon>Eukaryota</taxon>
        <taxon>Metazoa</taxon>
        <taxon>Spiralia</taxon>
        <taxon>Lophotrochozoa</taxon>
        <taxon>Platyhelminthes</taxon>
        <taxon>Cestoda</taxon>
        <taxon>Eucestoda</taxon>
        <taxon>Cyclophyllidea</taxon>
        <taxon>Mesocestoididae</taxon>
        <taxon>Mesocestoides</taxon>
    </lineage>
</organism>
<protein>
    <submittedName>
        <fullName evidence="3">Transposase</fullName>
    </submittedName>
</protein>
<evidence type="ECO:0000313" key="2">
    <source>
        <dbReference type="Proteomes" id="UP000267029"/>
    </source>
</evidence>
<dbReference type="Proteomes" id="UP000267029">
    <property type="component" value="Unassembled WGS sequence"/>
</dbReference>